<evidence type="ECO:0000256" key="4">
    <source>
        <dbReference type="ARBA" id="ARBA00022729"/>
    </source>
</evidence>
<feature type="chain" id="PRO_5043826141" evidence="16">
    <location>
        <begin position="26"/>
        <end position="2483"/>
    </location>
</feature>
<name>A0A7R8W469_9CRUS</name>
<feature type="compositionally biased region" description="Polar residues" evidence="15">
    <location>
        <begin position="112"/>
        <end position="128"/>
    </location>
</feature>
<evidence type="ECO:0000256" key="9">
    <source>
        <dbReference type="ARBA" id="ARBA00023157"/>
    </source>
</evidence>
<keyword evidence="3" id="KW-0272">Extracellular matrix</keyword>
<evidence type="ECO:0000256" key="3">
    <source>
        <dbReference type="ARBA" id="ARBA00022530"/>
    </source>
</evidence>
<evidence type="ECO:0000256" key="13">
    <source>
        <dbReference type="PROSITE-ProRule" id="PRU00460"/>
    </source>
</evidence>
<dbReference type="Gene3D" id="2.10.25.10">
    <property type="entry name" value="Laminin"/>
    <property type="match status" value="5"/>
</dbReference>
<evidence type="ECO:0000256" key="7">
    <source>
        <dbReference type="ARBA" id="ARBA00022889"/>
    </source>
</evidence>
<dbReference type="CDD" id="cd00055">
    <property type="entry name" value="EGF_Lam"/>
    <property type="match status" value="5"/>
</dbReference>
<feature type="disulfide bond" evidence="12">
    <location>
        <begin position="2018"/>
        <end position="2045"/>
    </location>
</feature>
<dbReference type="SMART" id="SM00282">
    <property type="entry name" value="LamG"/>
    <property type="match status" value="5"/>
</dbReference>
<dbReference type="PROSITE" id="PS00022">
    <property type="entry name" value="EGF_1"/>
    <property type="match status" value="1"/>
</dbReference>
<feature type="coiled-coil region" evidence="14">
    <location>
        <begin position="236"/>
        <end position="266"/>
    </location>
</feature>
<dbReference type="InterPro" id="IPR000742">
    <property type="entry name" value="EGF"/>
</dbReference>
<feature type="coiled-coil region" evidence="14">
    <location>
        <begin position="1180"/>
        <end position="1258"/>
    </location>
</feature>
<dbReference type="Pfam" id="PF00053">
    <property type="entry name" value="EGF_laminin"/>
    <property type="match status" value="4"/>
</dbReference>
<dbReference type="Pfam" id="PF00052">
    <property type="entry name" value="Laminin_B"/>
    <property type="match status" value="1"/>
</dbReference>
<evidence type="ECO:0000256" key="1">
    <source>
        <dbReference type="ARBA" id="ARBA00004302"/>
    </source>
</evidence>
<evidence type="ECO:0000256" key="5">
    <source>
        <dbReference type="ARBA" id="ARBA00022737"/>
    </source>
</evidence>
<evidence type="ECO:0000256" key="15">
    <source>
        <dbReference type="SAM" id="MobiDB-lite"/>
    </source>
</evidence>
<feature type="disulfide bond" evidence="13">
    <location>
        <begin position="975"/>
        <end position="987"/>
    </location>
</feature>
<dbReference type="GO" id="GO:0007155">
    <property type="term" value="P:cell adhesion"/>
    <property type="evidence" value="ECO:0007669"/>
    <property type="project" value="UniProtKB-KW"/>
</dbReference>
<feature type="region of interest" description="Disordered" evidence="15">
    <location>
        <begin position="2080"/>
        <end position="2105"/>
    </location>
</feature>
<dbReference type="PANTHER" id="PTHR10574:SF365">
    <property type="entry name" value="NETRIN-A-RELATED"/>
    <property type="match status" value="1"/>
</dbReference>
<comment type="caution">
    <text evidence="13">Lacks conserved residue(s) required for the propagation of feature annotation.</text>
</comment>
<dbReference type="InterPro" id="IPR056863">
    <property type="entry name" value="LMN_ATRN_NET-like_EGF"/>
</dbReference>
<evidence type="ECO:0000256" key="10">
    <source>
        <dbReference type="ARBA" id="ARBA00023180"/>
    </source>
</evidence>
<feature type="region of interest" description="Disordered" evidence="15">
    <location>
        <begin position="163"/>
        <end position="219"/>
    </location>
</feature>
<keyword evidence="11 13" id="KW-0424">Laminin EGF-like domain</keyword>
<dbReference type="GO" id="GO:0009888">
    <property type="term" value="P:tissue development"/>
    <property type="evidence" value="ECO:0007669"/>
    <property type="project" value="TreeGrafter"/>
</dbReference>
<feature type="disulfide bond" evidence="13">
    <location>
        <begin position="996"/>
        <end position="1005"/>
    </location>
</feature>
<dbReference type="CDD" id="cd00110">
    <property type="entry name" value="LamG"/>
    <property type="match status" value="4"/>
</dbReference>
<keyword evidence="6" id="KW-0084">Basement membrane</keyword>
<dbReference type="InterPro" id="IPR000034">
    <property type="entry name" value="Laminin_IV"/>
</dbReference>
<dbReference type="SUPFAM" id="SSF57196">
    <property type="entry name" value="EGF/Laminin"/>
    <property type="match status" value="2"/>
</dbReference>
<evidence type="ECO:0000256" key="6">
    <source>
        <dbReference type="ARBA" id="ARBA00022869"/>
    </source>
</evidence>
<dbReference type="FunFam" id="2.10.25.10:FF:000065">
    <property type="entry name" value="Laminin subunit beta 1"/>
    <property type="match status" value="1"/>
</dbReference>
<dbReference type="PROSITE" id="PS50027">
    <property type="entry name" value="EGF_LAM_2"/>
    <property type="match status" value="3"/>
</dbReference>
<dbReference type="Pfam" id="PF06008">
    <property type="entry name" value="Laminin_I"/>
    <property type="match status" value="1"/>
</dbReference>
<feature type="compositionally biased region" description="Basic and acidic residues" evidence="15">
    <location>
        <begin position="164"/>
        <end position="175"/>
    </location>
</feature>
<feature type="compositionally biased region" description="Basic and acidic residues" evidence="15">
    <location>
        <begin position="292"/>
        <end position="303"/>
    </location>
</feature>
<dbReference type="SMART" id="SM00181">
    <property type="entry name" value="EGF"/>
    <property type="match status" value="4"/>
</dbReference>
<dbReference type="PRINTS" id="PR00011">
    <property type="entry name" value="EGFLAMININ"/>
</dbReference>
<sequence>MKLSTALVDVVSVLWTFFLRGQCEAANLNGLAMYNTAASRRMVFSYQPVVTHRRFFRSLSETLAFSRNETEQGGSYGSTVRENEPDQKLPQPMQKEVTNEGRNQTEGRDHQQLYTSTRRSQNSTMTANKNLNLGGEFARKDNFRSRNLDPIFRKHVFPTTSRTWTDEHWKQSEMKQHRHRKMRHRQHQESPPRQPPTKRMKFRVRNGANRTSAPRTRLSNSQYNVDVVNLREPKPLRSGIDALLKLQEEYRVLQEEQRELEIQRRKEYARARCRRCQHTRRQFPNHIYKKESSGARMRWEKNRVKAQNQKNSRRQHRKNQNDKKHVGITYVCFLFFCQRAIAIPVDPRTATATQSTESAIASPMLKDKRATAARWDCTRFMRRIFSFCTLGKYFSFVSPLVQNGFWNLQPNRGCEICDCDPWGADPNYVCDERNGKKVVFLGHRKCNCKEGVGGDRCDTCLPGYWGFSSKGCKPCESCPSGLHQCDPRTGRCLCPPLTEGRQCEKCVDGTYNYDPVHGCTILQKTARQSKFFSSSTLTEMLHRVVPVYYDYPDCQECRCSHAGTDPSQCDAETGLCACSETGQCKCKRALSELRLTETSRTAGSETLKSLLKRKSGFRVPGRRDLNISLVENPEGPSDDYGYGGGPTHHEGIYEGIHELPELDWTHLFYYQKYFEEFFNYHGYHHPHTVSLFGDRDLARNDLGNNVRLNMSNGLYMIPGKSGDYHLGTEFPLDHPVYWQLGDEFLGDKVLSYNGYIRFRVTDDGQYRFSPSVLEQYPVIRVQGNWRLTLEHFPDEVSPSGEYRVSLRDLSLDVAVPTYDPSLRHTSGVEKCECPMEYNATSCQDPARGYYRWRRPDFLTSDRLLDLVGIAKPCRCNGHAAECDKETGVCINCAGFTTGDRCELCLPGYYGRPEDGPCQPCACPNLRQNFASTCRADPIRGYICNCQEGYAGERCERCDYGYYGNPLAPGGKCSPCNCNPFGVVRDGCDDETGQCFCKPGISGRDCSICRPRHVMTEQGCASCDEDECAGPLLAELKRLALLVDQANITDQIAAPWGRLWMINNQTDYLRRRLDIMEAMRGLLSGATFELELYPHTRGLLNKAEDTLASAQKSLVNSQLANANSTATLTRVRELSRFVKDVVSRLQNYAVGDTSSINIDRALEIAEQLLRDLRAMDFDGPAGRAEAELSSALELIRRIERLMLDLSGLMDLIERMKETRRRVGSFEEYLLEIKRRLGENKQLTKENQEILSQLRSAISELQGAKDLFLLLHSMSKKLLEEGKQWIEEARKYFLELDGMFLSLVDKTSSVEEEEWRLRQLLPKYKEKYVTPAVRHAALLMSQADKINVQFNSTREVAQYAVQAVNAYKNIVDSLAAARDAALNARKAARKAYDLVRIASYLGGAAALSKADAAHDKSLMALQHAEELLDRIRSILQKKLDRLKATGYKTLTEISQKIDSLDATYIQTQISRTITKYSVLNNETKVVSYANFDDLKSKIQRAREAASNILVSLSGREEGSTKCVRTYSPFPKFESSPLTTIVMSFGLSTEIPQENTVLFHWKGSKESVMSLELVDLRPVFTWKLPGKEQRRIQALDTVIKSEDLKGNDQLWFRIEAIRTGNNGKVRVSRVVEPVAEWSESDKNEDDDVTSLFDTSEVSEMSVGNAETIGFVGCMFELFVNGRKVNLWDFSSTEDGCGACVEGPQPPAPDDGAYSFNGRGYSNLTTRSPSLGYYQVTIPFRTFDSDALLFLTRNKLTGSSFSLELVDGKARLLVVFDFGAKVWELRSTKRMNTGKWTKVGFIFGDYRGGKQVMLKANGEPNQAEYGQGNELQFTFGDTVYFGGVPPTFVPDPNAGYSLRGYRGCMRTPEVANIGQNLFQGEYFGIDNNCALTQMTKAEVFPSGYISMARDERSLKDMTLSFRTTVPSGRLLEVRSLSGKRTCTLMLKEGGIWFMQESLGTQNSERFNDGKTHTIRILETGENSKSQRLLFYVDDLFKFESRRGGFGEGPFQIIVGGGPFQGCVRDLILDGSITYFETSFNSTGAQFGNCLARPGDNPYAPSGPPELIEEDDDTPATTHILTLSDQGRQAFPGRPSSRLQRGSPSREGKVSFVAPKAAASSCPSFLVSEPRAYADPNTLRFGDDRNSYAEFQLSKKFKRGFNITLQFRTFETEGLLLNAQYTGSGKHAGHMTVTLSSGKILASFHNLATSRKKRQKRKPQDIFLHVDGRRLNDGKWHTLSIVKDYSIVLVTVDGFEAKKGVLPTSKFNIGQHLYVGGVPSSAQKRFVGCVRGLEFAGKQVDVASEGRLAGVGQCFRDVEEGAYFTGDSYALYGPASVSPELKFAFSFKPRVSSAMLFAVVAPTTKQMLQLGYHNHQLFIQGPSTSEPVDSPVDICDSKWHDLLGSVTDTGHFQVTLDGIRTIDKRVGNDSGFPGTQVQLFLGGLPAHHTVKGSNNFKGCLRNVEIFGRRSSWTDFSHLQSAHTGSCPV</sequence>
<dbReference type="SMART" id="SM00281">
    <property type="entry name" value="LamB"/>
    <property type="match status" value="1"/>
</dbReference>
<keyword evidence="9 13" id="KW-1015">Disulfide bond</keyword>
<keyword evidence="2" id="KW-0964">Secreted</keyword>
<dbReference type="InterPro" id="IPR013320">
    <property type="entry name" value="ConA-like_dom_sf"/>
</dbReference>
<keyword evidence="8 14" id="KW-0175">Coiled coil</keyword>
<feature type="disulfide bond" evidence="13">
    <location>
        <begin position="892"/>
        <end position="901"/>
    </location>
</feature>
<keyword evidence="10" id="KW-0325">Glycoprotein</keyword>
<feature type="signal peptide" evidence="16">
    <location>
        <begin position="1"/>
        <end position="25"/>
    </location>
</feature>
<protein>
    <submittedName>
        <fullName evidence="17">Uncharacterized protein</fullName>
    </submittedName>
</protein>
<dbReference type="Gene3D" id="2.60.120.200">
    <property type="match status" value="5"/>
</dbReference>
<dbReference type="PROSITE" id="PS01248">
    <property type="entry name" value="EGF_LAM_1"/>
    <property type="match status" value="4"/>
</dbReference>
<evidence type="ECO:0000256" key="16">
    <source>
        <dbReference type="SAM" id="SignalP"/>
    </source>
</evidence>
<feature type="compositionally biased region" description="Basic and acidic residues" evidence="15">
    <location>
        <begin position="97"/>
        <end position="111"/>
    </location>
</feature>
<evidence type="ECO:0000256" key="12">
    <source>
        <dbReference type="PROSITE-ProRule" id="PRU00122"/>
    </source>
</evidence>
<keyword evidence="5" id="KW-0677">Repeat</keyword>
<dbReference type="PROSITE" id="PS50025">
    <property type="entry name" value="LAM_G_DOMAIN"/>
    <property type="match status" value="5"/>
</dbReference>
<accession>A0A7R8W469</accession>
<keyword evidence="4 16" id="KW-0732">Signal</keyword>
<dbReference type="InterPro" id="IPR009254">
    <property type="entry name" value="Laminin_aI"/>
</dbReference>
<evidence type="ECO:0000256" key="11">
    <source>
        <dbReference type="ARBA" id="ARBA00023292"/>
    </source>
</evidence>
<feature type="compositionally biased region" description="Polar residues" evidence="15">
    <location>
        <begin position="208"/>
        <end position="219"/>
    </location>
</feature>
<feature type="disulfide bond" evidence="13">
    <location>
        <begin position="448"/>
        <end position="457"/>
    </location>
</feature>
<reference evidence="17" key="1">
    <citation type="submission" date="2020-11" db="EMBL/GenBank/DDBJ databases">
        <authorList>
            <person name="Tran Van P."/>
        </authorList>
    </citation>
    <scope>NUCLEOTIDE SEQUENCE</scope>
</reference>
<dbReference type="EMBL" id="OB660395">
    <property type="protein sequence ID" value="CAD7224552.1"/>
    <property type="molecule type" value="Genomic_DNA"/>
</dbReference>
<feature type="region of interest" description="Disordered" evidence="15">
    <location>
        <begin position="67"/>
        <end position="128"/>
    </location>
</feature>
<evidence type="ECO:0000256" key="14">
    <source>
        <dbReference type="SAM" id="Coils"/>
    </source>
</evidence>
<comment type="subcellular location">
    <subcellularLocation>
        <location evidence="1">Secreted</location>
        <location evidence="1">Extracellular space</location>
        <location evidence="1">Extracellular matrix</location>
        <location evidence="1">Basement membrane</location>
    </subcellularLocation>
</comment>
<dbReference type="GO" id="GO:0005604">
    <property type="term" value="C:basement membrane"/>
    <property type="evidence" value="ECO:0007669"/>
    <property type="project" value="UniProtKB-SubCell"/>
</dbReference>
<evidence type="ECO:0000313" key="17">
    <source>
        <dbReference type="EMBL" id="CAD7224552.1"/>
    </source>
</evidence>
<evidence type="ECO:0000256" key="2">
    <source>
        <dbReference type="ARBA" id="ARBA00022525"/>
    </source>
</evidence>
<dbReference type="GO" id="GO:0005102">
    <property type="term" value="F:signaling receptor binding"/>
    <property type="evidence" value="ECO:0007669"/>
    <property type="project" value="InterPro"/>
</dbReference>
<feature type="region of interest" description="Disordered" evidence="15">
    <location>
        <begin position="292"/>
        <end position="321"/>
    </location>
</feature>
<dbReference type="GO" id="GO:0009887">
    <property type="term" value="P:animal organ morphogenesis"/>
    <property type="evidence" value="ECO:0007669"/>
    <property type="project" value="TreeGrafter"/>
</dbReference>
<dbReference type="SUPFAM" id="SSF49899">
    <property type="entry name" value="Concanavalin A-like lectins/glucanases"/>
    <property type="match status" value="5"/>
</dbReference>
<feature type="compositionally biased region" description="Polar residues" evidence="15">
    <location>
        <begin position="67"/>
        <end position="80"/>
    </location>
</feature>
<dbReference type="PANTHER" id="PTHR10574">
    <property type="entry name" value="NETRIN/LAMININ-RELATED"/>
    <property type="match status" value="1"/>
</dbReference>
<feature type="compositionally biased region" description="Basic residues" evidence="15">
    <location>
        <begin position="176"/>
        <end position="186"/>
    </location>
</feature>
<keyword evidence="7" id="KW-0130">Cell adhesion</keyword>
<dbReference type="SMART" id="SM00180">
    <property type="entry name" value="EGF_Lam"/>
    <property type="match status" value="5"/>
</dbReference>
<gene>
    <name evidence="17" type="ORF">CTOB1V02_LOCUS2509</name>
</gene>
<dbReference type="Pfam" id="PF02210">
    <property type="entry name" value="Laminin_G_2"/>
    <property type="match status" value="5"/>
</dbReference>
<dbReference type="GO" id="GO:0030155">
    <property type="term" value="P:regulation of cell adhesion"/>
    <property type="evidence" value="ECO:0007669"/>
    <property type="project" value="InterPro"/>
</dbReference>
<feature type="disulfide bond" evidence="13">
    <location>
        <begin position="977"/>
        <end position="994"/>
    </location>
</feature>
<dbReference type="InterPro" id="IPR001791">
    <property type="entry name" value="Laminin_G"/>
</dbReference>
<proteinExistence type="predicted"/>
<feature type="disulfide bond" evidence="12">
    <location>
        <begin position="2454"/>
        <end position="2481"/>
    </location>
</feature>
<dbReference type="OrthoDB" id="8545473at2759"/>
<dbReference type="FunFam" id="2.10.25.10:FF:000242">
    <property type="entry name" value="Laminin subunit alpha 1"/>
    <property type="match status" value="1"/>
</dbReference>
<dbReference type="GO" id="GO:0045995">
    <property type="term" value="P:regulation of embryonic development"/>
    <property type="evidence" value="ECO:0007669"/>
    <property type="project" value="InterPro"/>
</dbReference>
<dbReference type="Pfam" id="PF24973">
    <property type="entry name" value="EGF_LMN_ATRN"/>
    <property type="match status" value="1"/>
</dbReference>
<dbReference type="GO" id="GO:0030334">
    <property type="term" value="P:regulation of cell migration"/>
    <property type="evidence" value="ECO:0007669"/>
    <property type="project" value="InterPro"/>
</dbReference>
<organism evidence="17">
    <name type="scientific">Cyprideis torosa</name>
    <dbReference type="NCBI Taxonomy" id="163714"/>
    <lineage>
        <taxon>Eukaryota</taxon>
        <taxon>Metazoa</taxon>
        <taxon>Ecdysozoa</taxon>
        <taxon>Arthropoda</taxon>
        <taxon>Crustacea</taxon>
        <taxon>Oligostraca</taxon>
        <taxon>Ostracoda</taxon>
        <taxon>Podocopa</taxon>
        <taxon>Podocopida</taxon>
        <taxon>Cytherocopina</taxon>
        <taxon>Cytheroidea</taxon>
        <taxon>Cytherideidae</taxon>
        <taxon>Cyprideis</taxon>
    </lineage>
</organism>
<dbReference type="InterPro" id="IPR002049">
    <property type="entry name" value="LE_dom"/>
</dbReference>
<dbReference type="InterPro" id="IPR050440">
    <property type="entry name" value="Laminin/Netrin_ECM"/>
</dbReference>
<evidence type="ECO:0000256" key="8">
    <source>
        <dbReference type="ARBA" id="ARBA00023054"/>
    </source>
</evidence>